<name>A0A3G5A3E3_9VIRU</name>
<reference evidence="1" key="1">
    <citation type="submission" date="2018-10" db="EMBL/GenBank/DDBJ databases">
        <title>Hidden diversity of soil giant viruses.</title>
        <authorList>
            <person name="Schulz F."/>
            <person name="Alteio L."/>
            <person name="Goudeau D."/>
            <person name="Ryan E.M."/>
            <person name="Malmstrom R.R."/>
            <person name="Blanchard J."/>
            <person name="Woyke T."/>
        </authorList>
    </citation>
    <scope>NUCLEOTIDE SEQUENCE</scope>
    <source>
        <strain evidence="1">HAV1</strain>
    </source>
</reference>
<evidence type="ECO:0000313" key="1">
    <source>
        <dbReference type="EMBL" id="AYV81732.1"/>
    </source>
</evidence>
<gene>
    <name evidence="1" type="ORF">Harvfovirus57_1</name>
</gene>
<organism evidence="1">
    <name type="scientific">Harvfovirus sp</name>
    <dbReference type="NCBI Taxonomy" id="2487768"/>
    <lineage>
        <taxon>Viruses</taxon>
        <taxon>Varidnaviria</taxon>
        <taxon>Bamfordvirae</taxon>
        <taxon>Nucleocytoviricota</taxon>
        <taxon>Megaviricetes</taxon>
        <taxon>Imitervirales</taxon>
        <taxon>Mimiviridae</taxon>
        <taxon>Klosneuvirinae</taxon>
    </lineage>
</organism>
<accession>A0A3G5A3E3</accession>
<feature type="non-terminal residue" evidence="1">
    <location>
        <position position="1"/>
    </location>
</feature>
<protein>
    <submittedName>
        <fullName evidence="1">Uncharacterized protein</fullName>
    </submittedName>
</protein>
<dbReference type="EMBL" id="MK072299">
    <property type="protein sequence ID" value="AYV81732.1"/>
    <property type="molecule type" value="Genomic_DNA"/>
</dbReference>
<sequence>YLYDFGNILVSDDAYPLYPVVPMARGYFLYSVGEALISFSDENLLNRWYEILEKKHADLLPIILIPKLSPALITIDIPRVLIEIIISYTNWQLHPRRKVMNQLSQL</sequence>
<proteinExistence type="predicted"/>